<evidence type="ECO:0000313" key="1">
    <source>
        <dbReference type="EMBL" id="KAL3610187.1"/>
    </source>
</evidence>
<gene>
    <name evidence="1" type="ORF">D5086_001207</name>
</gene>
<accession>A0ACC4CY04</accession>
<organism evidence="1 2">
    <name type="scientific">Populus alba</name>
    <name type="common">White poplar</name>
    <dbReference type="NCBI Taxonomy" id="43335"/>
    <lineage>
        <taxon>Eukaryota</taxon>
        <taxon>Viridiplantae</taxon>
        <taxon>Streptophyta</taxon>
        <taxon>Embryophyta</taxon>
        <taxon>Tracheophyta</taxon>
        <taxon>Spermatophyta</taxon>
        <taxon>Magnoliopsida</taxon>
        <taxon>eudicotyledons</taxon>
        <taxon>Gunneridae</taxon>
        <taxon>Pentapetalae</taxon>
        <taxon>rosids</taxon>
        <taxon>fabids</taxon>
        <taxon>Malpighiales</taxon>
        <taxon>Salicaceae</taxon>
        <taxon>Saliceae</taxon>
        <taxon>Populus</taxon>
    </lineage>
</organism>
<name>A0ACC4CY04_POPAL</name>
<keyword evidence="2" id="KW-1185">Reference proteome</keyword>
<reference evidence="1 2" key="1">
    <citation type="journal article" date="2024" name="Plant Biotechnol. J.">
        <title>Genome and CRISPR/Cas9 system of a widespread forest tree (Populus alba) in the world.</title>
        <authorList>
            <person name="Liu Y.J."/>
            <person name="Jiang P.F."/>
            <person name="Han X.M."/>
            <person name="Li X.Y."/>
            <person name="Wang H.M."/>
            <person name="Wang Y.J."/>
            <person name="Wang X.X."/>
            <person name="Zeng Q.Y."/>
        </authorList>
    </citation>
    <scope>NUCLEOTIDE SEQUENCE [LARGE SCALE GENOMIC DNA]</scope>
    <source>
        <strain evidence="2">cv. PAL-ZL1</strain>
    </source>
</reference>
<dbReference type="EMBL" id="RCHU02000001">
    <property type="protein sequence ID" value="KAL3610187.1"/>
    <property type="molecule type" value="Genomic_DNA"/>
</dbReference>
<evidence type="ECO:0000313" key="2">
    <source>
        <dbReference type="Proteomes" id="UP000309997"/>
    </source>
</evidence>
<sequence>MWHKGIKPTRNPSSHLELLSLIDWSGEASDHVTIATVLPAITAAIYGGKIQWTLKNPLGRQKKAPTAIAAAGIICGFWPWSRYLEMEPSIGAAKIKPLPQEREVHSNGENLALLMLMDLFVISVVPAV</sequence>
<comment type="caution">
    <text evidence="1">The sequence shown here is derived from an EMBL/GenBank/DDBJ whole genome shotgun (WGS) entry which is preliminary data.</text>
</comment>
<dbReference type="Proteomes" id="UP000309997">
    <property type="component" value="Unassembled WGS sequence"/>
</dbReference>
<protein>
    <submittedName>
        <fullName evidence="1">Uncharacterized protein</fullName>
    </submittedName>
</protein>
<proteinExistence type="predicted"/>